<dbReference type="GO" id="GO:0005975">
    <property type="term" value="P:carbohydrate metabolic process"/>
    <property type="evidence" value="ECO:0007669"/>
    <property type="project" value="InterPro"/>
</dbReference>
<reference evidence="9" key="2">
    <citation type="submission" date="2019-01" db="EMBL/GenBank/DDBJ databases">
        <title>Genome sequence of Desulfonema ishimotonii strain Tokyo 01.</title>
        <authorList>
            <person name="Fukui M."/>
        </authorList>
    </citation>
    <scope>NUCLEOTIDE SEQUENCE [LARGE SCALE GENOMIC DNA]</scope>
    <source>
        <strain evidence="9">Tokyo 01</strain>
    </source>
</reference>
<comment type="caution">
    <text evidence="8">The sequence shown here is derived from an EMBL/GenBank/DDBJ whole genome shotgun (WGS) entry which is preliminary data.</text>
</comment>
<dbReference type="AlphaFoldDB" id="A0A401FTS9"/>
<dbReference type="InterPro" id="IPR017853">
    <property type="entry name" value="GH"/>
</dbReference>
<proteinExistence type="inferred from homology"/>
<evidence type="ECO:0000256" key="2">
    <source>
        <dbReference type="ARBA" id="ARBA00022801"/>
    </source>
</evidence>
<dbReference type="PROSITE" id="PS51257">
    <property type="entry name" value="PROKAR_LIPOPROTEIN"/>
    <property type="match status" value="1"/>
</dbReference>
<dbReference type="SUPFAM" id="SSF51445">
    <property type="entry name" value="(Trans)glycosidases"/>
    <property type="match status" value="1"/>
</dbReference>
<evidence type="ECO:0000313" key="9">
    <source>
        <dbReference type="Proteomes" id="UP000288096"/>
    </source>
</evidence>
<evidence type="ECO:0000256" key="3">
    <source>
        <dbReference type="ARBA" id="ARBA00023295"/>
    </source>
</evidence>
<sequence>MRRLTLICLLSGITIACAGAPASLFCPASRTISLNGRWQISTKTLSPAGSYLPTADDSAWDTVPVPSNWYLTHGEHSGAVWYRTRFTGERRWKQQLVQLLFSGVDYTADVWLNGQYLGFHEGYFGPFSFIITDHIIPGAENILAVRVNSPREEPGKDWSLRKRLIKGIFSHHDTRPGGAWSPRGQEKNTGGIWGPVCLRISDRFAINGLEIRPNVTPETRTAAPRITVKIICPDIPEGTAVRVPFRLAISPHNFMPSPGQDRSFRITGTRWLTRGENRLVFDLPAQEVRLWDAWDYGRPDLYCATFTLGKGEKIRDSRQTVFGFRKIECDPDTLVWKLNGRRIFLRGTNYISDQWLSRMTREKYAFDLTLMKRAHINAVRVHAHVEGETFYRLCDEMGLLVWQDFPLQWGYADSPAVIRTVKQQAAEMVEMLFNHPSVIAWCGHNEPPWEADWMRHKYPDYDPRQNRVLDRILYATLKAADPTRYVRKASVSEEHPWLGWYSGTWQDYNRPATCPLITEFGAQALPGIETLKQIFAPDTLWPDTEEKWRKWSYHNFQRRETFEIAGVKMGSTVHEFIRNTQDYQARLIQCAAESYRRQRFRPVTGIFQFMFTENWPSVNWGVADHLRRPKPGYYALQKAYQPVLPSIECRKAVWQPGEIFTARIWLINDRHSAVEGATLAYRLNHRAATLHQGQLPGDIAPDSATPVATLRWPGLTDGQFRLELDLRDRRGHIIAQNDYLFQVSADSH</sequence>
<evidence type="ECO:0000313" key="8">
    <source>
        <dbReference type="EMBL" id="GBC60354.1"/>
    </source>
</evidence>
<dbReference type="SUPFAM" id="SSF49785">
    <property type="entry name" value="Galactose-binding domain-like"/>
    <property type="match status" value="1"/>
</dbReference>
<dbReference type="InterPro" id="IPR006102">
    <property type="entry name" value="Ig-like_GH2"/>
</dbReference>
<dbReference type="InterPro" id="IPR036156">
    <property type="entry name" value="Beta-gal/glucu_dom_sf"/>
</dbReference>
<evidence type="ECO:0000259" key="6">
    <source>
        <dbReference type="Pfam" id="PF02836"/>
    </source>
</evidence>
<feature type="chain" id="PRO_5019583429" evidence="4">
    <location>
        <begin position="19"/>
        <end position="748"/>
    </location>
</feature>
<evidence type="ECO:0000259" key="5">
    <source>
        <dbReference type="Pfam" id="PF00703"/>
    </source>
</evidence>
<dbReference type="SUPFAM" id="SSF49303">
    <property type="entry name" value="beta-Galactosidase/glucuronidase domain"/>
    <property type="match status" value="1"/>
</dbReference>
<keyword evidence="4" id="KW-0732">Signal</keyword>
<dbReference type="PANTHER" id="PTHR42732">
    <property type="entry name" value="BETA-GALACTOSIDASE"/>
    <property type="match status" value="1"/>
</dbReference>
<feature type="signal peptide" evidence="4">
    <location>
        <begin position="1"/>
        <end position="18"/>
    </location>
</feature>
<dbReference type="Gene3D" id="2.60.120.260">
    <property type="entry name" value="Galactose-binding domain-like"/>
    <property type="match status" value="1"/>
</dbReference>
<dbReference type="Pfam" id="PF22666">
    <property type="entry name" value="Glyco_hydro_2_N2"/>
    <property type="match status" value="1"/>
</dbReference>
<dbReference type="Gene3D" id="2.60.40.10">
    <property type="entry name" value="Immunoglobulins"/>
    <property type="match status" value="1"/>
</dbReference>
<feature type="domain" description="Glycoside hydrolase family 2 immunoglobulin-like beta-sandwich" evidence="5">
    <location>
        <begin position="280"/>
        <end position="325"/>
    </location>
</feature>
<protein>
    <submittedName>
        <fullName evidence="8">Glycoside hydrolase family 2</fullName>
    </submittedName>
</protein>
<keyword evidence="9" id="KW-1185">Reference proteome</keyword>
<accession>A0A401FTS9</accession>
<reference evidence="9" key="1">
    <citation type="submission" date="2017-11" db="EMBL/GenBank/DDBJ databases">
        <authorList>
            <person name="Watanabe M."/>
            <person name="Kojima H."/>
        </authorList>
    </citation>
    <scope>NUCLEOTIDE SEQUENCE [LARGE SCALE GENOMIC DNA]</scope>
    <source>
        <strain evidence="9">Tokyo 01</strain>
    </source>
</reference>
<dbReference type="Pfam" id="PF02836">
    <property type="entry name" value="Glyco_hydro_2_C"/>
    <property type="match status" value="1"/>
</dbReference>
<dbReference type="InterPro" id="IPR006103">
    <property type="entry name" value="Glyco_hydro_2_cat"/>
</dbReference>
<evidence type="ECO:0000256" key="1">
    <source>
        <dbReference type="ARBA" id="ARBA00007401"/>
    </source>
</evidence>
<dbReference type="InterPro" id="IPR054593">
    <property type="entry name" value="Beta-mannosidase-like_N2"/>
</dbReference>
<dbReference type="InterPro" id="IPR006101">
    <property type="entry name" value="Glyco_hydro_2"/>
</dbReference>
<dbReference type="InterPro" id="IPR051913">
    <property type="entry name" value="GH2_Domain-Containing"/>
</dbReference>
<dbReference type="Proteomes" id="UP000288096">
    <property type="component" value="Unassembled WGS sequence"/>
</dbReference>
<feature type="domain" description="Glycoside hydrolase family 2 catalytic" evidence="6">
    <location>
        <begin position="338"/>
        <end position="491"/>
    </location>
</feature>
<name>A0A401FTS9_9BACT</name>
<comment type="similarity">
    <text evidence="1">Belongs to the glycosyl hydrolase 2 family.</text>
</comment>
<dbReference type="InterPro" id="IPR008979">
    <property type="entry name" value="Galactose-bd-like_sf"/>
</dbReference>
<dbReference type="PANTHER" id="PTHR42732:SF1">
    <property type="entry name" value="BETA-MANNOSIDASE"/>
    <property type="match status" value="1"/>
</dbReference>
<evidence type="ECO:0000259" key="7">
    <source>
        <dbReference type="Pfam" id="PF22666"/>
    </source>
</evidence>
<evidence type="ECO:0000256" key="4">
    <source>
        <dbReference type="SAM" id="SignalP"/>
    </source>
</evidence>
<dbReference type="PRINTS" id="PR00132">
    <property type="entry name" value="GLHYDRLASE2"/>
</dbReference>
<gene>
    <name evidence="8" type="ORF">DENIS_1305</name>
</gene>
<dbReference type="GO" id="GO:0004553">
    <property type="term" value="F:hydrolase activity, hydrolyzing O-glycosyl compounds"/>
    <property type="evidence" value="ECO:0007669"/>
    <property type="project" value="InterPro"/>
</dbReference>
<dbReference type="Pfam" id="PF00703">
    <property type="entry name" value="Glyco_hydro_2"/>
    <property type="match status" value="1"/>
</dbReference>
<keyword evidence="3" id="KW-0326">Glycosidase</keyword>
<dbReference type="EMBL" id="BEXT01000001">
    <property type="protein sequence ID" value="GBC60354.1"/>
    <property type="molecule type" value="Genomic_DNA"/>
</dbReference>
<keyword evidence="2 8" id="KW-0378">Hydrolase</keyword>
<dbReference type="InterPro" id="IPR013783">
    <property type="entry name" value="Ig-like_fold"/>
</dbReference>
<organism evidence="8 9">
    <name type="scientific">Desulfonema ishimotonii</name>
    <dbReference type="NCBI Taxonomy" id="45657"/>
    <lineage>
        <taxon>Bacteria</taxon>
        <taxon>Pseudomonadati</taxon>
        <taxon>Thermodesulfobacteriota</taxon>
        <taxon>Desulfobacteria</taxon>
        <taxon>Desulfobacterales</taxon>
        <taxon>Desulfococcaceae</taxon>
        <taxon>Desulfonema</taxon>
    </lineage>
</organism>
<feature type="domain" description="Beta-mannosidase-like galactose-binding" evidence="7">
    <location>
        <begin position="80"/>
        <end position="154"/>
    </location>
</feature>
<dbReference type="Gene3D" id="3.20.20.80">
    <property type="entry name" value="Glycosidases"/>
    <property type="match status" value="1"/>
</dbReference>